<dbReference type="CDD" id="cd12257">
    <property type="entry name" value="RRM1_RBM26_like"/>
    <property type="match status" value="1"/>
</dbReference>
<feature type="region of interest" description="Disordered" evidence="8">
    <location>
        <begin position="726"/>
        <end position="778"/>
    </location>
</feature>
<feature type="compositionally biased region" description="Low complexity" evidence="8">
    <location>
        <begin position="746"/>
        <end position="772"/>
    </location>
</feature>
<feature type="compositionally biased region" description="Gly residues" evidence="8">
    <location>
        <begin position="331"/>
        <end position="348"/>
    </location>
</feature>
<dbReference type="AlphaFoldDB" id="A0AAD5KS41"/>
<feature type="region of interest" description="Disordered" evidence="8">
    <location>
        <begin position="551"/>
        <end position="615"/>
    </location>
</feature>
<feature type="compositionally biased region" description="Polar residues" evidence="8">
    <location>
        <begin position="151"/>
        <end position="160"/>
    </location>
</feature>
<keyword evidence="2 6" id="KW-0863">Zinc-finger</keyword>
<organism evidence="11 12">
    <name type="scientific">Phascolomyces articulosus</name>
    <dbReference type="NCBI Taxonomy" id="60185"/>
    <lineage>
        <taxon>Eukaryota</taxon>
        <taxon>Fungi</taxon>
        <taxon>Fungi incertae sedis</taxon>
        <taxon>Mucoromycota</taxon>
        <taxon>Mucoromycotina</taxon>
        <taxon>Mucoromycetes</taxon>
        <taxon>Mucorales</taxon>
        <taxon>Lichtheimiaceae</taxon>
        <taxon>Phascolomyces</taxon>
    </lineage>
</organism>
<name>A0AAD5KS41_9FUNG</name>
<evidence type="ECO:0000256" key="4">
    <source>
        <dbReference type="ARBA" id="ARBA00022884"/>
    </source>
</evidence>
<accession>A0AAD5KS41</accession>
<keyword evidence="7" id="KW-0175">Coiled coil</keyword>
<evidence type="ECO:0000313" key="11">
    <source>
        <dbReference type="EMBL" id="KAI9278659.1"/>
    </source>
</evidence>
<dbReference type="InterPro" id="IPR036855">
    <property type="entry name" value="Znf_CCCH_sf"/>
</dbReference>
<dbReference type="InterPro" id="IPR012677">
    <property type="entry name" value="Nucleotide-bd_a/b_plait_sf"/>
</dbReference>
<dbReference type="PROSITE" id="PS50103">
    <property type="entry name" value="ZF_C3H1"/>
    <property type="match status" value="1"/>
</dbReference>
<evidence type="ECO:0000256" key="3">
    <source>
        <dbReference type="ARBA" id="ARBA00022833"/>
    </source>
</evidence>
<evidence type="ECO:0000256" key="6">
    <source>
        <dbReference type="PROSITE-ProRule" id="PRU00723"/>
    </source>
</evidence>
<keyword evidence="3 6" id="KW-0862">Zinc</keyword>
<feature type="region of interest" description="Disordered" evidence="8">
    <location>
        <begin position="629"/>
        <end position="667"/>
    </location>
</feature>
<dbReference type="GO" id="GO:0005634">
    <property type="term" value="C:nucleus"/>
    <property type="evidence" value="ECO:0007669"/>
    <property type="project" value="TreeGrafter"/>
</dbReference>
<dbReference type="InterPro" id="IPR000504">
    <property type="entry name" value="RRM_dom"/>
</dbReference>
<feature type="zinc finger region" description="C3H1-type" evidence="6">
    <location>
        <begin position="202"/>
        <end position="230"/>
    </location>
</feature>
<dbReference type="InterPro" id="IPR045137">
    <property type="entry name" value="RBM26/27"/>
</dbReference>
<feature type="domain" description="RRM" evidence="9">
    <location>
        <begin position="672"/>
        <end position="731"/>
    </location>
</feature>
<dbReference type="InterPro" id="IPR035979">
    <property type="entry name" value="RBD_domain_sf"/>
</dbReference>
<evidence type="ECO:0000256" key="2">
    <source>
        <dbReference type="ARBA" id="ARBA00022771"/>
    </source>
</evidence>
<dbReference type="Gene3D" id="3.30.70.330">
    <property type="match status" value="2"/>
</dbReference>
<evidence type="ECO:0000259" key="10">
    <source>
        <dbReference type="PROSITE" id="PS50103"/>
    </source>
</evidence>
<feature type="region of interest" description="Disordered" evidence="8">
    <location>
        <begin position="74"/>
        <end position="206"/>
    </location>
</feature>
<dbReference type="SUPFAM" id="SSF90229">
    <property type="entry name" value="CCCH zinc finger"/>
    <property type="match status" value="1"/>
</dbReference>
<keyword evidence="12" id="KW-1185">Reference proteome</keyword>
<evidence type="ECO:0000256" key="8">
    <source>
        <dbReference type="SAM" id="MobiDB-lite"/>
    </source>
</evidence>
<feature type="coiled-coil region" evidence="7">
    <location>
        <begin position="506"/>
        <end position="547"/>
    </location>
</feature>
<reference evidence="11" key="1">
    <citation type="journal article" date="2022" name="IScience">
        <title>Evolution of zygomycete secretomes and the origins of terrestrial fungal ecologies.</title>
        <authorList>
            <person name="Chang Y."/>
            <person name="Wang Y."/>
            <person name="Mondo S."/>
            <person name="Ahrendt S."/>
            <person name="Andreopoulos W."/>
            <person name="Barry K."/>
            <person name="Beard J."/>
            <person name="Benny G.L."/>
            <person name="Blankenship S."/>
            <person name="Bonito G."/>
            <person name="Cuomo C."/>
            <person name="Desiro A."/>
            <person name="Gervers K.A."/>
            <person name="Hundley H."/>
            <person name="Kuo A."/>
            <person name="LaButti K."/>
            <person name="Lang B.F."/>
            <person name="Lipzen A."/>
            <person name="O'Donnell K."/>
            <person name="Pangilinan J."/>
            <person name="Reynolds N."/>
            <person name="Sandor L."/>
            <person name="Smith M.E."/>
            <person name="Tsang A."/>
            <person name="Grigoriev I.V."/>
            <person name="Stajich J.E."/>
            <person name="Spatafora J.W."/>
        </authorList>
    </citation>
    <scope>NUCLEOTIDE SEQUENCE</scope>
    <source>
        <strain evidence="11">RSA 2281</strain>
    </source>
</reference>
<comment type="caution">
    <text evidence="11">The sequence shown here is derived from an EMBL/GenBank/DDBJ whole genome shotgun (WGS) entry which is preliminary data.</text>
</comment>
<evidence type="ECO:0000256" key="5">
    <source>
        <dbReference type="PROSITE-ProRule" id="PRU00176"/>
    </source>
</evidence>
<evidence type="ECO:0000256" key="1">
    <source>
        <dbReference type="ARBA" id="ARBA00022723"/>
    </source>
</evidence>
<feature type="domain" description="C3H1-type" evidence="10">
    <location>
        <begin position="202"/>
        <end position="230"/>
    </location>
</feature>
<reference evidence="11" key="2">
    <citation type="submission" date="2023-02" db="EMBL/GenBank/DDBJ databases">
        <authorList>
            <consortium name="DOE Joint Genome Institute"/>
            <person name="Mondo S.J."/>
            <person name="Chang Y."/>
            <person name="Wang Y."/>
            <person name="Ahrendt S."/>
            <person name="Andreopoulos W."/>
            <person name="Barry K."/>
            <person name="Beard J."/>
            <person name="Benny G.L."/>
            <person name="Blankenship S."/>
            <person name="Bonito G."/>
            <person name="Cuomo C."/>
            <person name="Desiro A."/>
            <person name="Gervers K.A."/>
            <person name="Hundley H."/>
            <person name="Kuo A."/>
            <person name="LaButti K."/>
            <person name="Lang B.F."/>
            <person name="Lipzen A."/>
            <person name="O'Donnell K."/>
            <person name="Pangilinan J."/>
            <person name="Reynolds N."/>
            <person name="Sandor L."/>
            <person name="Smith M.W."/>
            <person name="Tsang A."/>
            <person name="Grigoriev I.V."/>
            <person name="Stajich J.E."/>
            <person name="Spatafora J.W."/>
        </authorList>
    </citation>
    <scope>NUCLEOTIDE SEQUENCE</scope>
    <source>
        <strain evidence="11">RSA 2281</strain>
    </source>
</reference>
<feature type="compositionally biased region" description="Low complexity" evidence="8">
    <location>
        <begin position="575"/>
        <end position="600"/>
    </location>
</feature>
<keyword evidence="1 6" id="KW-0479">Metal-binding</keyword>
<feature type="compositionally biased region" description="Low complexity" evidence="8">
    <location>
        <begin position="184"/>
        <end position="196"/>
    </location>
</feature>
<feature type="compositionally biased region" description="Polar residues" evidence="8">
    <location>
        <begin position="441"/>
        <end position="470"/>
    </location>
</feature>
<dbReference type="GO" id="GO:0008270">
    <property type="term" value="F:zinc ion binding"/>
    <property type="evidence" value="ECO:0007669"/>
    <property type="project" value="UniProtKB-KW"/>
</dbReference>
<dbReference type="SUPFAM" id="SSF54928">
    <property type="entry name" value="RNA-binding domain, RBD"/>
    <property type="match status" value="2"/>
</dbReference>
<dbReference type="EMBL" id="JAIXMP010000001">
    <property type="protein sequence ID" value="KAI9278659.1"/>
    <property type="molecule type" value="Genomic_DNA"/>
</dbReference>
<dbReference type="PANTHER" id="PTHR14398:SF0">
    <property type="entry name" value="ZINC FINGER PROTEIN SWM"/>
    <property type="match status" value="1"/>
</dbReference>
<feature type="region of interest" description="Disordered" evidence="8">
    <location>
        <begin position="438"/>
        <end position="482"/>
    </location>
</feature>
<dbReference type="PANTHER" id="PTHR14398">
    <property type="entry name" value="RNA RECOGNITION RRM/RNP DOMAIN"/>
    <property type="match status" value="1"/>
</dbReference>
<feature type="compositionally biased region" description="Basic residues" evidence="8">
    <location>
        <begin position="135"/>
        <end position="149"/>
    </location>
</feature>
<dbReference type="PROSITE" id="PS50102">
    <property type="entry name" value="RRM"/>
    <property type="match status" value="1"/>
</dbReference>
<feature type="region of interest" description="Disordered" evidence="8">
    <location>
        <begin position="331"/>
        <end position="357"/>
    </location>
</feature>
<keyword evidence="4 5" id="KW-0694">RNA-binding</keyword>
<evidence type="ECO:0000313" key="12">
    <source>
        <dbReference type="Proteomes" id="UP001209540"/>
    </source>
</evidence>
<evidence type="ECO:0000259" key="9">
    <source>
        <dbReference type="PROSITE" id="PS50102"/>
    </source>
</evidence>
<evidence type="ECO:0000256" key="7">
    <source>
        <dbReference type="SAM" id="Coils"/>
    </source>
</evidence>
<dbReference type="GO" id="GO:0003723">
    <property type="term" value="F:RNA binding"/>
    <property type="evidence" value="ECO:0007669"/>
    <property type="project" value="UniProtKB-UniRule"/>
</dbReference>
<dbReference type="Pfam" id="PF00642">
    <property type="entry name" value="zf-CCCH"/>
    <property type="match status" value="1"/>
</dbReference>
<dbReference type="Proteomes" id="UP001209540">
    <property type="component" value="Unassembled WGS sequence"/>
</dbReference>
<dbReference type="SMART" id="SM00356">
    <property type="entry name" value="ZnF_C3H1"/>
    <property type="match status" value="1"/>
</dbReference>
<gene>
    <name evidence="11" type="ORF">BDA99DRAFT_492805</name>
</gene>
<proteinExistence type="predicted"/>
<dbReference type="InterPro" id="IPR000571">
    <property type="entry name" value="Znf_CCCH"/>
</dbReference>
<sequence>MTSTLQGTALETYLIREVQTLCDADPDLVAQYISALIASGDPPNVLRESLDEKLREFFGDQTGPFIDRLFKELGYDTNDKPAPPTTERSRRLSDYSDDEDDGDRNFKHRRPRSEARDEGRYSRSSTTTTSDDRHHYKRHVPHDHYRHSRNNNDGYRTGANSIPRGPAAMDDHRQSPSSQQQDQYRGPGSGSRPGYRNNMGGRPTRPLCRDYNEKGFCMRGDMCPYDHGADRIVVDDGSFNTPTFPNVSGQMGPSMNQQQQAPPPPPFFGMPGNFDAYDPERATLMPNSSSMASFPTDMPGMMMPTAEGMGAGNPNRMFATPRGGANLMGGMRGGRGGSRGGRGRGGGPSSNSGAAQHAKRQYTTLVVENIPTEFCEISKVNDFFKKFGLLTNISVQSHLHKAILQFATNVEASAAYNSPDPIFDNRFVKVYWYKESDQPENKNTASSGTANSSGDPSKSADPTATTTPMKRQSEPDPEEVAARAAEFAKLKEEKQKKHQERMKAILDVQKQKEQLLQKQIEEQKRLMDKLSNTKDMTKAEKEELLKSLKKIASDIDISKSSKPPVSSAPAPPMSQPSATTTAPTSANATTPTTTEPTSSSVGGDGEAATSSEELAAKLAKLEAEAASLGITPQSYGGGYRGGRGGGYYGRGRGWPRVRGGMAPRYSLDNRPTKIYIKEVPEDAKDEMRKHFEQFGQVTSVESHENGIIVDYSQRFEAEKAMVGGTETPRGKLEFSWYTGPMPSNGSSQQTSTAPTAPTTTTAAAAATSSEETPNGSEA</sequence>
<feature type="compositionally biased region" description="Gly residues" evidence="8">
    <location>
        <begin position="635"/>
        <end position="652"/>
    </location>
</feature>
<feature type="compositionally biased region" description="Basic and acidic residues" evidence="8">
    <location>
        <begin position="112"/>
        <end position="121"/>
    </location>
</feature>
<protein>
    <submittedName>
        <fullName evidence="11">Uncharacterized protein</fullName>
    </submittedName>
</protein>